<dbReference type="SUPFAM" id="SSF48452">
    <property type="entry name" value="TPR-like"/>
    <property type="match status" value="1"/>
</dbReference>
<gene>
    <name evidence="1" type="ORF">IBG24_06000</name>
</gene>
<evidence type="ECO:0000313" key="2">
    <source>
        <dbReference type="Proteomes" id="UP000620591"/>
    </source>
</evidence>
<name>A0A8I0JZD2_9ACTN</name>
<dbReference type="RefSeq" id="WP_187768896.1">
    <property type="nucleotide sequence ID" value="NZ_JACTVM010000001.1"/>
</dbReference>
<protein>
    <recommendedName>
        <fullName evidence="3">Tetratricopeptide repeat protein</fullName>
    </recommendedName>
</protein>
<dbReference type="AlphaFoldDB" id="A0A8I0JZD2"/>
<organism evidence="1 2">
    <name type="scientific">Aeromicrobium senzhongii</name>
    <dbReference type="NCBI Taxonomy" id="2663859"/>
    <lineage>
        <taxon>Bacteria</taxon>
        <taxon>Bacillati</taxon>
        <taxon>Actinomycetota</taxon>
        <taxon>Actinomycetes</taxon>
        <taxon>Propionibacteriales</taxon>
        <taxon>Nocardioidaceae</taxon>
        <taxon>Aeromicrobium</taxon>
    </lineage>
</organism>
<proteinExistence type="predicted"/>
<evidence type="ECO:0000313" key="1">
    <source>
        <dbReference type="EMBL" id="MBC9225862.1"/>
    </source>
</evidence>
<dbReference type="EMBL" id="JACTVM010000001">
    <property type="protein sequence ID" value="MBC9225862.1"/>
    <property type="molecule type" value="Genomic_DNA"/>
</dbReference>
<dbReference type="Gene3D" id="1.25.40.10">
    <property type="entry name" value="Tetratricopeptide repeat domain"/>
    <property type="match status" value="1"/>
</dbReference>
<evidence type="ECO:0008006" key="3">
    <source>
        <dbReference type="Google" id="ProtNLM"/>
    </source>
</evidence>
<comment type="caution">
    <text evidence="1">The sequence shown here is derived from an EMBL/GenBank/DDBJ whole genome shotgun (WGS) entry which is preliminary data.</text>
</comment>
<accession>A0A8I0JZD2</accession>
<reference evidence="1" key="1">
    <citation type="submission" date="2020-09" db="EMBL/GenBank/DDBJ databases">
        <title>Novel species in genus Aeromicrobium.</title>
        <authorList>
            <person name="Zhang G."/>
        </authorList>
    </citation>
    <scope>NUCLEOTIDE SEQUENCE</scope>
    <source>
        <strain evidence="1">Zg-636</strain>
    </source>
</reference>
<dbReference type="InterPro" id="IPR011990">
    <property type="entry name" value="TPR-like_helical_dom_sf"/>
</dbReference>
<dbReference type="Proteomes" id="UP000620591">
    <property type="component" value="Unassembled WGS sequence"/>
</dbReference>
<sequence length="634" mass="68855">MHDLLMTRPLIAALEDAGVDPTSTETPVAVIAAYLDLLAKEYGLTESQALDTDPIGRVQQPEPVMAVVRHYLAPGSAGLDDGSVRALLYDVFVELAGDPEARRTVNRSNSLTEDRFLHMVQIYWNLEGSNARPRLPIEPSGGRDIPVPGSELDFATMRWTPRTNQKGTYKSSGQSFRNQGACVAVLAAQNLVGDSTPAPGASLGALVVTSTSNPEAPLEVKLKDLVKSAQAEGQHDIAVQTASSYLSIIQQRAAVNPVEYEPDLAEAYVLRGGARLELQIDRALRGHRADFRDRDDIEAAIRSYSTLVDLETDNVDHRVNLADAYMNLSLWHKAADDAEWESTARQALAVAETMPAEHPQRLEAELKVHSAFARLSEGEDAVKAADRMETVLAQIEATDPSERAVTQVEISAAHCLIRDTRHGAAAAVDRRAQAVAAAEQAVAAGDDQSVLLGPLVDLATALFGAERRPEAAAAAERALSLATPDYVRAHPQFAVEHAWTMAWFGKDSGGRRVAEAHADLLDAASEADPENMRRIVTLMLALVEVAHQRLDAGDDAEDWALRAVAAARRLRPSEIPDDVKSMAWEVLRRVLMALWKQSGEQAEASFRWAKEVETIVRLLKEIDPSSDEPMGEGA</sequence>